<sequence length="309" mass="34959">NIPVLHGKTAIREIASLNDFTPYVEDKTSAKIQNKINLFFPDTQQYRVGGFGQRPFIDPAFTHSLREIEPFPRKTSCHNNEVSQSYKTESQDTTTPTTMNPTSSSHCTQPPWQSAPYTPYTPPQSSTFYEGQSDFSHNSTLHLPTVLPEQTQHEYISTSLTSPAPIFNSAKADLDPMVSPNGRYLDNCAYYPNNWSSHTTYPTNYNYYNPPNNNQQYLSSGATIIYPQIQYSTTNQNQIHFHLHGNPEKIDQYLSFNENLPLPPARTTLEIGQTATNNEADVTQGHGQIEESDRTQVQVTDPSGVWRPY</sequence>
<dbReference type="OrthoDB" id="10029800at2759"/>
<evidence type="ECO:0000313" key="2">
    <source>
        <dbReference type="EMBL" id="KRT85595.1"/>
    </source>
</evidence>
<name>A0A0T6BEH8_9SCAR</name>
<dbReference type="AlphaFoldDB" id="A0A0T6BEH8"/>
<keyword evidence="3" id="KW-1185">Reference proteome</keyword>
<feature type="non-terminal residue" evidence="2">
    <location>
        <position position="1"/>
    </location>
</feature>
<accession>A0A0T6BEH8</accession>
<dbReference type="Proteomes" id="UP000051574">
    <property type="component" value="Unassembled WGS sequence"/>
</dbReference>
<gene>
    <name evidence="2" type="ORF">AMK59_2315</name>
</gene>
<feature type="region of interest" description="Disordered" evidence="1">
    <location>
        <begin position="281"/>
        <end position="309"/>
    </location>
</feature>
<feature type="compositionally biased region" description="Polar residues" evidence="1">
    <location>
        <begin position="77"/>
        <end position="92"/>
    </location>
</feature>
<comment type="caution">
    <text evidence="2">The sequence shown here is derived from an EMBL/GenBank/DDBJ whole genome shotgun (WGS) entry which is preliminary data.</text>
</comment>
<evidence type="ECO:0000256" key="1">
    <source>
        <dbReference type="SAM" id="MobiDB-lite"/>
    </source>
</evidence>
<proteinExistence type="predicted"/>
<protein>
    <submittedName>
        <fullName evidence="2">Uncharacterized protein</fullName>
    </submittedName>
</protein>
<feature type="compositionally biased region" description="Low complexity" evidence="1">
    <location>
        <begin position="93"/>
        <end position="105"/>
    </location>
</feature>
<feature type="region of interest" description="Disordered" evidence="1">
    <location>
        <begin position="74"/>
        <end position="111"/>
    </location>
</feature>
<dbReference type="EMBL" id="LJIG01001345">
    <property type="protein sequence ID" value="KRT85595.1"/>
    <property type="molecule type" value="Genomic_DNA"/>
</dbReference>
<organism evidence="2 3">
    <name type="scientific">Oryctes borbonicus</name>
    <dbReference type="NCBI Taxonomy" id="1629725"/>
    <lineage>
        <taxon>Eukaryota</taxon>
        <taxon>Metazoa</taxon>
        <taxon>Ecdysozoa</taxon>
        <taxon>Arthropoda</taxon>
        <taxon>Hexapoda</taxon>
        <taxon>Insecta</taxon>
        <taxon>Pterygota</taxon>
        <taxon>Neoptera</taxon>
        <taxon>Endopterygota</taxon>
        <taxon>Coleoptera</taxon>
        <taxon>Polyphaga</taxon>
        <taxon>Scarabaeiformia</taxon>
        <taxon>Scarabaeidae</taxon>
        <taxon>Dynastinae</taxon>
        <taxon>Oryctes</taxon>
    </lineage>
</organism>
<reference evidence="2 3" key="1">
    <citation type="submission" date="2015-09" db="EMBL/GenBank/DDBJ databases">
        <title>Draft genome of the scarab beetle Oryctes borbonicus.</title>
        <authorList>
            <person name="Meyer J.M."/>
            <person name="Markov G.V."/>
            <person name="Baskaran P."/>
            <person name="Herrmann M."/>
            <person name="Sommer R.J."/>
            <person name="Roedelsperger C."/>
        </authorList>
    </citation>
    <scope>NUCLEOTIDE SEQUENCE [LARGE SCALE GENOMIC DNA]</scope>
    <source>
        <strain evidence="2">OB123</strain>
        <tissue evidence="2">Whole animal</tissue>
    </source>
</reference>
<evidence type="ECO:0000313" key="3">
    <source>
        <dbReference type="Proteomes" id="UP000051574"/>
    </source>
</evidence>